<proteinExistence type="predicted"/>
<sequence>MRLPNQTKSNFNLKFFLLLFLVALVNINCEHCDDEDYIREQEENTTVKQPGTKVLNK</sequence>
<evidence type="ECO:0000313" key="2">
    <source>
        <dbReference type="Proteomes" id="UP001269081"/>
    </source>
</evidence>
<organism evidence="1 2">
    <name type="scientific">Flavobacterium piscis</name>
    <dbReference type="NCBI Taxonomy" id="1114874"/>
    <lineage>
        <taxon>Bacteria</taxon>
        <taxon>Pseudomonadati</taxon>
        <taxon>Bacteroidota</taxon>
        <taxon>Flavobacteriia</taxon>
        <taxon>Flavobacteriales</taxon>
        <taxon>Flavobacteriaceae</taxon>
        <taxon>Flavobacterium</taxon>
    </lineage>
</organism>
<keyword evidence="2" id="KW-1185">Reference proteome</keyword>
<dbReference type="RefSeq" id="WP_310278036.1">
    <property type="nucleotide sequence ID" value="NZ_JAVDWQ010000002.1"/>
</dbReference>
<protein>
    <recommendedName>
        <fullName evidence="3">Secreted protein</fullName>
    </recommendedName>
</protein>
<dbReference type="EMBL" id="JAVDWQ010000002">
    <property type="protein sequence ID" value="MDR7208740.1"/>
    <property type="molecule type" value="Genomic_DNA"/>
</dbReference>
<reference evidence="1 2" key="1">
    <citation type="submission" date="2023-07" db="EMBL/GenBank/DDBJ databases">
        <title>Sorghum-associated microbial communities from plants grown in Nebraska, USA.</title>
        <authorList>
            <person name="Schachtman D."/>
        </authorList>
    </citation>
    <scope>NUCLEOTIDE SEQUENCE [LARGE SCALE GENOMIC DNA]</scope>
    <source>
        <strain evidence="1 2">4129</strain>
    </source>
</reference>
<evidence type="ECO:0008006" key="3">
    <source>
        <dbReference type="Google" id="ProtNLM"/>
    </source>
</evidence>
<evidence type="ECO:0000313" key="1">
    <source>
        <dbReference type="EMBL" id="MDR7208740.1"/>
    </source>
</evidence>
<name>A0ABU1Y3E2_9FLAO</name>
<gene>
    <name evidence="1" type="ORF">J2W48_000670</name>
</gene>
<dbReference type="Proteomes" id="UP001269081">
    <property type="component" value="Unassembled WGS sequence"/>
</dbReference>
<comment type="caution">
    <text evidence="1">The sequence shown here is derived from an EMBL/GenBank/DDBJ whole genome shotgun (WGS) entry which is preliminary data.</text>
</comment>
<accession>A0ABU1Y3E2</accession>